<dbReference type="SUPFAM" id="SSF51338">
    <property type="entry name" value="Composite domain of metallo-dependent hydrolases"/>
    <property type="match status" value="1"/>
</dbReference>
<dbReference type="Proteomes" id="UP000078343">
    <property type="component" value="Unassembled WGS sequence"/>
</dbReference>
<dbReference type="Gene3D" id="2.30.40.10">
    <property type="entry name" value="Urease, subunit C, domain 1"/>
    <property type="match status" value="1"/>
</dbReference>
<reference evidence="1 2" key="1">
    <citation type="submission" date="2016-04" db="EMBL/GenBank/DDBJ databases">
        <title>Draft genome of Fonsecaea erecta CBS 125763.</title>
        <authorList>
            <person name="Weiss V.A."/>
            <person name="Vicente V.A."/>
            <person name="Raittz R.T."/>
            <person name="Moreno L.F."/>
            <person name="De Souza E.M."/>
            <person name="Pedrosa F.O."/>
            <person name="Steffens M.B."/>
            <person name="Faoro H."/>
            <person name="Tadra-Sfeir M.Z."/>
            <person name="Najafzadeh M.J."/>
            <person name="Felipe M.S."/>
            <person name="Teixeira M."/>
            <person name="Sun J."/>
            <person name="Xi L."/>
            <person name="Gomes R."/>
            <person name="De Azevedo C.M."/>
            <person name="Salgado C.G."/>
            <person name="Da Silva M.B."/>
            <person name="Nascimento M.F."/>
            <person name="Queiroz-Telles F."/>
            <person name="Attili D.S."/>
            <person name="Gorbushina A."/>
        </authorList>
    </citation>
    <scope>NUCLEOTIDE SEQUENCE [LARGE SCALE GENOMIC DNA]</scope>
    <source>
        <strain evidence="1 2">CBS 125763</strain>
    </source>
</reference>
<accession>A0A178ZL43</accession>
<comment type="caution">
    <text evidence="1">The sequence shown here is derived from an EMBL/GenBank/DDBJ whole genome shotgun (WGS) entry which is preliminary data.</text>
</comment>
<keyword evidence="2" id="KW-1185">Reference proteome</keyword>
<dbReference type="GeneID" id="30009677"/>
<evidence type="ECO:0000313" key="1">
    <source>
        <dbReference type="EMBL" id="OAP60507.1"/>
    </source>
</evidence>
<proteinExistence type="predicted"/>
<evidence type="ECO:0000313" key="2">
    <source>
        <dbReference type="Proteomes" id="UP000078343"/>
    </source>
</evidence>
<name>A0A178ZL43_9EURO</name>
<evidence type="ECO:0008006" key="3">
    <source>
        <dbReference type="Google" id="ProtNLM"/>
    </source>
</evidence>
<dbReference type="OrthoDB" id="5595695at2759"/>
<protein>
    <recommendedName>
        <fullName evidence="3">Amidohydrolase 3 domain-containing protein</fullName>
    </recommendedName>
</protein>
<dbReference type="AlphaFoldDB" id="A0A178ZL43"/>
<organism evidence="1 2">
    <name type="scientific">Fonsecaea erecta</name>
    <dbReference type="NCBI Taxonomy" id="1367422"/>
    <lineage>
        <taxon>Eukaryota</taxon>
        <taxon>Fungi</taxon>
        <taxon>Dikarya</taxon>
        <taxon>Ascomycota</taxon>
        <taxon>Pezizomycotina</taxon>
        <taxon>Eurotiomycetes</taxon>
        <taxon>Chaetothyriomycetidae</taxon>
        <taxon>Chaetothyriales</taxon>
        <taxon>Herpotrichiellaceae</taxon>
        <taxon>Fonsecaea</taxon>
    </lineage>
</organism>
<dbReference type="RefSeq" id="XP_018693874.1">
    <property type="nucleotide sequence ID" value="XM_018837021.1"/>
</dbReference>
<dbReference type="EMBL" id="LVYI01000004">
    <property type="protein sequence ID" value="OAP60507.1"/>
    <property type="molecule type" value="Genomic_DNA"/>
</dbReference>
<dbReference type="GO" id="GO:0016810">
    <property type="term" value="F:hydrolase activity, acting on carbon-nitrogen (but not peptide) bonds"/>
    <property type="evidence" value="ECO:0007669"/>
    <property type="project" value="InterPro"/>
</dbReference>
<gene>
    <name evidence="1" type="ORF">AYL99_05509</name>
</gene>
<sequence length="114" mass="12094">MINSVFNGRDILSATTVVVSSAMISRVGGRTPDGATVVDEAGCTLLPGFIDSHIRAGIPQLGLALGFGVMTELEMMGFWTTEQRSVVSERDDLADLRAANHGLTTTHQMSLSTI</sequence>
<dbReference type="InterPro" id="IPR011059">
    <property type="entry name" value="Metal-dep_hydrolase_composite"/>
</dbReference>
<dbReference type="STRING" id="1367422.A0A178ZL43"/>